<feature type="transmembrane region" description="Helical" evidence="5">
    <location>
        <begin position="81"/>
        <end position="114"/>
    </location>
</feature>
<evidence type="ECO:0000256" key="5">
    <source>
        <dbReference type="SAM" id="Phobius"/>
    </source>
</evidence>
<evidence type="ECO:0000256" key="1">
    <source>
        <dbReference type="ARBA" id="ARBA00004141"/>
    </source>
</evidence>
<keyword evidence="3 5" id="KW-1133">Transmembrane helix</keyword>
<protein>
    <submittedName>
        <fullName evidence="7">Sulfate permease</fullName>
    </submittedName>
</protein>
<feature type="transmembrane region" description="Helical" evidence="5">
    <location>
        <begin position="203"/>
        <end position="227"/>
    </location>
</feature>
<feature type="transmembrane region" description="Helical" evidence="5">
    <location>
        <begin position="54"/>
        <end position="75"/>
    </location>
</feature>
<evidence type="ECO:0000256" key="2">
    <source>
        <dbReference type="ARBA" id="ARBA00022692"/>
    </source>
</evidence>
<feature type="transmembrane region" description="Helical" evidence="5">
    <location>
        <begin position="326"/>
        <end position="359"/>
    </location>
</feature>
<dbReference type="GO" id="GO:0016020">
    <property type="term" value="C:membrane"/>
    <property type="evidence" value="ECO:0007669"/>
    <property type="project" value="UniProtKB-SubCell"/>
</dbReference>
<dbReference type="CDD" id="cd07042">
    <property type="entry name" value="STAS_SulP_like_sulfate_transporter"/>
    <property type="match status" value="1"/>
</dbReference>
<comment type="caution">
    <text evidence="7">The sequence shown here is derived from an EMBL/GenBank/DDBJ whole genome shotgun (WGS) entry which is preliminary data.</text>
</comment>
<dbReference type="InterPro" id="IPR036513">
    <property type="entry name" value="STAS_dom_sf"/>
</dbReference>
<dbReference type="GO" id="GO:0055085">
    <property type="term" value="P:transmembrane transport"/>
    <property type="evidence" value="ECO:0007669"/>
    <property type="project" value="InterPro"/>
</dbReference>
<keyword evidence="4 5" id="KW-0472">Membrane</keyword>
<dbReference type="EMBL" id="BAZW01000002">
    <property type="protein sequence ID" value="GAO28311.1"/>
    <property type="molecule type" value="Genomic_DNA"/>
</dbReference>
<keyword evidence="2 5" id="KW-0812">Transmembrane</keyword>
<sequence>MEPLFLPKILTTFKEGYTRQQLLRDVMAGTIVGVVALPLAIAFAIASGVSPEKGLLTAVVAGFLISLMGGSRVQIGGPTGAFVVIVAGIIATYGLDGLIISTIMAGVIMIVFGLFRLGAVIRFIPYPLTVGFTSGIALLIFVSQIKDFFGLQTGELPADFAAKMNVLMVSFHTVQWSTLLLGLVSFGLTMFWGKISSRVPGSLIALLLGAVLVALGVLNVDTIGSKFGEIPSAISMPSLPNLSWDLIIRHIGPAFTIALLGSIESLLSAVVSDGMIGGRHRSNTELIAQGVANIGSGLFGGIPATGAIARTATNVKNGGRTPVAGLVHAVVLLIIMLFAGKWAGLIPLSVLAGILMVVAYNMSEWRSFVSIMRGSRYDVLVLLTSFVLTVVVDLTIAIQVGMVLAALLFMKRMADVGEVRTLVNYPDDEVDDAAMVRLELPASCVVYEVSGPLFFGVANKFKELMHNIPDRSTIVIIRMRHVPMIDATGIHNLKALLQRFIYLKKQVILTGVNPEVAEALKQHGIWQLIGGENVLPLFEEAVSKVKGLAARD</sequence>
<evidence type="ECO:0000313" key="8">
    <source>
        <dbReference type="Proteomes" id="UP000032900"/>
    </source>
</evidence>
<dbReference type="PANTHER" id="PTHR11814">
    <property type="entry name" value="SULFATE TRANSPORTER"/>
    <property type="match status" value="1"/>
</dbReference>
<proteinExistence type="predicted"/>
<feature type="transmembrane region" description="Helical" evidence="5">
    <location>
        <begin position="247"/>
        <end position="271"/>
    </location>
</feature>
<feature type="transmembrane region" description="Helical" evidence="5">
    <location>
        <begin position="165"/>
        <end position="191"/>
    </location>
</feature>
<dbReference type="Proteomes" id="UP000032900">
    <property type="component" value="Unassembled WGS sequence"/>
</dbReference>
<dbReference type="Pfam" id="PF01740">
    <property type="entry name" value="STAS"/>
    <property type="match status" value="1"/>
</dbReference>
<dbReference type="PROSITE" id="PS50801">
    <property type="entry name" value="STAS"/>
    <property type="match status" value="1"/>
</dbReference>
<dbReference type="InterPro" id="IPR002645">
    <property type="entry name" value="STAS_dom"/>
</dbReference>
<dbReference type="Gene3D" id="3.30.750.24">
    <property type="entry name" value="STAS domain"/>
    <property type="match status" value="1"/>
</dbReference>
<dbReference type="InterPro" id="IPR011547">
    <property type="entry name" value="SLC26A/SulP_dom"/>
</dbReference>
<feature type="domain" description="STAS" evidence="6">
    <location>
        <begin position="434"/>
        <end position="545"/>
    </location>
</feature>
<comment type="subcellular location">
    <subcellularLocation>
        <location evidence="1">Membrane</location>
        <topology evidence="1">Multi-pass membrane protein</topology>
    </subcellularLocation>
</comment>
<dbReference type="STRING" id="1236989.JCM15548_1389"/>
<feature type="transmembrane region" description="Helical" evidence="5">
    <location>
        <begin position="379"/>
        <end position="410"/>
    </location>
</feature>
<evidence type="ECO:0000256" key="3">
    <source>
        <dbReference type="ARBA" id="ARBA00022989"/>
    </source>
</evidence>
<organism evidence="7 8">
    <name type="scientific">Geofilum rubicundum JCM 15548</name>
    <dbReference type="NCBI Taxonomy" id="1236989"/>
    <lineage>
        <taxon>Bacteria</taxon>
        <taxon>Pseudomonadati</taxon>
        <taxon>Bacteroidota</taxon>
        <taxon>Bacteroidia</taxon>
        <taxon>Marinilabiliales</taxon>
        <taxon>Marinilabiliaceae</taxon>
        <taxon>Geofilum</taxon>
    </lineage>
</organism>
<gene>
    <name evidence="7" type="ORF">JCM15548_1389</name>
</gene>
<dbReference type="Pfam" id="PF00916">
    <property type="entry name" value="Sulfate_transp"/>
    <property type="match status" value="1"/>
</dbReference>
<feature type="transmembrane region" description="Helical" evidence="5">
    <location>
        <begin position="26"/>
        <end position="47"/>
    </location>
</feature>
<dbReference type="AlphaFoldDB" id="A0A0E9LT27"/>
<accession>A0A0E9LT27</accession>
<keyword evidence="8" id="KW-1185">Reference proteome</keyword>
<dbReference type="InterPro" id="IPR001902">
    <property type="entry name" value="SLC26A/SulP_fam"/>
</dbReference>
<evidence type="ECO:0000259" key="6">
    <source>
        <dbReference type="PROSITE" id="PS50801"/>
    </source>
</evidence>
<dbReference type="SUPFAM" id="SSF52091">
    <property type="entry name" value="SpoIIaa-like"/>
    <property type="match status" value="1"/>
</dbReference>
<dbReference type="OrthoDB" id="9771198at2"/>
<reference evidence="7 8" key="1">
    <citation type="journal article" date="2015" name="Microbes Environ.">
        <title>Distribution and evolution of nitrogen fixation genes in the phylum bacteroidetes.</title>
        <authorList>
            <person name="Inoue J."/>
            <person name="Oshima K."/>
            <person name="Suda W."/>
            <person name="Sakamoto M."/>
            <person name="Iino T."/>
            <person name="Noda S."/>
            <person name="Hongoh Y."/>
            <person name="Hattori M."/>
            <person name="Ohkuma M."/>
        </authorList>
    </citation>
    <scope>NUCLEOTIDE SEQUENCE [LARGE SCALE GENOMIC DNA]</scope>
    <source>
        <strain evidence="7">JCM 15548</strain>
    </source>
</reference>
<evidence type="ECO:0000313" key="7">
    <source>
        <dbReference type="EMBL" id="GAO28311.1"/>
    </source>
</evidence>
<dbReference type="RefSeq" id="WP_062122147.1">
    <property type="nucleotide sequence ID" value="NZ_BAZW01000002.1"/>
</dbReference>
<feature type="transmembrane region" description="Helical" evidence="5">
    <location>
        <begin position="126"/>
        <end position="145"/>
    </location>
</feature>
<name>A0A0E9LT27_9BACT</name>
<evidence type="ECO:0000256" key="4">
    <source>
        <dbReference type="ARBA" id="ARBA00023136"/>
    </source>
</evidence>